<dbReference type="AlphaFoldDB" id="A0A4R3J6F4"/>
<keyword evidence="12" id="KW-1185">Reference proteome</keyword>
<evidence type="ECO:0000256" key="4">
    <source>
        <dbReference type="ARBA" id="ARBA00022692"/>
    </source>
</evidence>
<dbReference type="Pfam" id="PF21088">
    <property type="entry name" value="MS_channel_1st"/>
    <property type="match status" value="1"/>
</dbReference>
<dbReference type="EMBL" id="SLZW01000009">
    <property type="protein sequence ID" value="TCS60957.1"/>
    <property type="molecule type" value="Genomic_DNA"/>
</dbReference>
<dbReference type="InterPro" id="IPR011066">
    <property type="entry name" value="MscS_channel_C_sf"/>
</dbReference>
<reference evidence="11 12" key="1">
    <citation type="submission" date="2019-03" db="EMBL/GenBank/DDBJ databases">
        <title>Genomic Encyclopedia of Type Strains, Phase IV (KMG-IV): sequencing the most valuable type-strain genomes for metagenomic binning, comparative biology and taxonomic classification.</title>
        <authorList>
            <person name="Goeker M."/>
        </authorList>
    </citation>
    <scope>NUCLEOTIDE SEQUENCE [LARGE SCALE GENOMIC DNA]</scope>
    <source>
        <strain evidence="11 12">DSM 101688</strain>
    </source>
</reference>
<feature type="transmembrane region" description="Helical" evidence="7">
    <location>
        <begin position="143"/>
        <end position="162"/>
    </location>
</feature>
<feature type="transmembrane region" description="Helical" evidence="7">
    <location>
        <begin position="242"/>
        <end position="260"/>
    </location>
</feature>
<evidence type="ECO:0000259" key="8">
    <source>
        <dbReference type="Pfam" id="PF00924"/>
    </source>
</evidence>
<evidence type="ECO:0000256" key="2">
    <source>
        <dbReference type="ARBA" id="ARBA00008017"/>
    </source>
</evidence>
<evidence type="ECO:0000256" key="6">
    <source>
        <dbReference type="ARBA" id="ARBA00023136"/>
    </source>
</evidence>
<dbReference type="InterPro" id="IPR049142">
    <property type="entry name" value="MS_channel_1st"/>
</dbReference>
<keyword evidence="5 7" id="KW-1133">Transmembrane helix</keyword>
<evidence type="ECO:0000256" key="5">
    <source>
        <dbReference type="ARBA" id="ARBA00022989"/>
    </source>
</evidence>
<dbReference type="Gene3D" id="3.30.70.100">
    <property type="match status" value="1"/>
</dbReference>
<dbReference type="PANTHER" id="PTHR30347:SF1">
    <property type="entry name" value="MECHANOSENSITIVE CHANNEL MSCK"/>
    <property type="match status" value="1"/>
</dbReference>
<dbReference type="RefSeq" id="WP_132939774.1">
    <property type="nucleotide sequence ID" value="NZ_CP119676.1"/>
</dbReference>
<evidence type="ECO:0000313" key="12">
    <source>
        <dbReference type="Proteomes" id="UP000295304"/>
    </source>
</evidence>
<feature type="domain" description="Mechanosensitive ion channel MscS" evidence="8">
    <location>
        <begin position="263"/>
        <end position="328"/>
    </location>
</feature>
<comment type="subcellular location">
    <subcellularLocation>
        <location evidence="1">Cell membrane</location>
        <topology evidence="1">Multi-pass membrane protein</topology>
    </subcellularLocation>
</comment>
<proteinExistence type="inferred from homology"/>
<dbReference type="SUPFAM" id="SSF82861">
    <property type="entry name" value="Mechanosensitive channel protein MscS (YggB), transmembrane region"/>
    <property type="match status" value="1"/>
</dbReference>
<dbReference type="Gene3D" id="1.10.287.1260">
    <property type="match status" value="1"/>
</dbReference>
<feature type="domain" description="Mechanosensitive ion channel transmembrane helices 2/3" evidence="10">
    <location>
        <begin position="220"/>
        <end position="261"/>
    </location>
</feature>
<feature type="transmembrane region" description="Helical" evidence="7">
    <location>
        <begin position="30"/>
        <end position="49"/>
    </location>
</feature>
<dbReference type="InterPro" id="IPR052702">
    <property type="entry name" value="MscS-like_channel"/>
</dbReference>
<feature type="transmembrane region" description="Helical" evidence="7">
    <location>
        <begin position="217"/>
        <end position="236"/>
    </location>
</feature>
<dbReference type="InterPro" id="IPR023408">
    <property type="entry name" value="MscS_beta-dom_sf"/>
</dbReference>
<evidence type="ECO:0000313" key="11">
    <source>
        <dbReference type="EMBL" id="TCS60957.1"/>
    </source>
</evidence>
<evidence type="ECO:0000256" key="1">
    <source>
        <dbReference type="ARBA" id="ARBA00004651"/>
    </source>
</evidence>
<dbReference type="SUPFAM" id="SSF82689">
    <property type="entry name" value="Mechanosensitive channel protein MscS (YggB), C-terminal domain"/>
    <property type="match status" value="1"/>
</dbReference>
<comment type="similarity">
    <text evidence="2">Belongs to the MscS (TC 1.A.23) family.</text>
</comment>
<keyword evidence="3" id="KW-1003">Cell membrane</keyword>
<gene>
    <name evidence="11" type="ORF">EDD55_109118</name>
</gene>
<dbReference type="SUPFAM" id="SSF50182">
    <property type="entry name" value="Sm-like ribonucleoproteins"/>
    <property type="match status" value="1"/>
</dbReference>
<sequence length="451" mass="49353">MDYATFNYLLDPATYLHALRGVEPWIRTNVLGMGNVIQFFAIALSYLPARFLRGGTHRLLQTVRDKTIPKRFHARLAIEVSIFALPVVWLALLGLAHLAIAKAGGATQLTGVALSLLTAWIVIRLAANFIADPWWARAMAATVWVLAALNILGLLAPTITVLDTIALTFGKTRISVLGVFKTMIALAVMLWMANLLSSTIERRIGTFPNLTPSLRVLFGKLLRIALITLAVLVALESVGIDLTALTVFSGALGLGLGFGLQKVASNLVSGVILLLDRSVKPGDVIAIGETYGWINSLGARYVSVVTRDGIEHLIPNEELISSPVENWSYTDRLVRQHLPFGVSYTSDLHKARALAIEAATSFERILKTPEPRCLLKGYGDSAVNLELRVWIQDAEKGLSNIKSDIYFKIWDLYHENGVEFPFPQRDIHIKGTVPVSVETATGRADVGAQKK</sequence>
<protein>
    <submittedName>
        <fullName evidence="11">Mechanosensitive ion channel-like protein</fullName>
    </submittedName>
</protein>
<name>A0A4R3J6F4_9PROT</name>
<keyword evidence="4 7" id="KW-0812">Transmembrane</keyword>
<feature type="transmembrane region" description="Helical" evidence="7">
    <location>
        <begin position="76"/>
        <end position="100"/>
    </location>
</feature>
<dbReference type="GO" id="GO:0005886">
    <property type="term" value="C:plasma membrane"/>
    <property type="evidence" value="ECO:0007669"/>
    <property type="project" value="UniProtKB-SubCell"/>
</dbReference>
<dbReference type="OrthoDB" id="9799209at2"/>
<feature type="domain" description="Mechanosensitive ion channel MscS C-terminal" evidence="9">
    <location>
        <begin position="339"/>
        <end position="420"/>
    </location>
</feature>
<keyword evidence="6 7" id="KW-0472">Membrane</keyword>
<dbReference type="Gene3D" id="2.30.30.60">
    <property type="match status" value="1"/>
</dbReference>
<comment type="caution">
    <text evidence="11">The sequence shown here is derived from an EMBL/GenBank/DDBJ whole genome shotgun (WGS) entry which is preliminary data.</text>
</comment>
<organism evidence="11 12">
    <name type="scientific">Varunaivibrio sulfuroxidans</name>
    <dbReference type="NCBI Taxonomy" id="1773489"/>
    <lineage>
        <taxon>Bacteria</taxon>
        <taxon>Pseudomonadati</taxon>
        <taxon>Pseudomonadota</taxon>
        <taxon>Alphaproteobacteria</taxon>
        <taxon>Rhodospirillales</taxon>
        <taxon>Magnetovibrionaceae</taxon>
        <taxon>Varunaivibrio</taxon>
    </lineage>
</organism>
<evidence type="ECO:0000259" key="10">
    <source>
        <dbReference type="Pfam" id="PF21088"/>
    </source>
</evidence>
<dbReference type="Proteomes" id="UP000295304">
    <property type="component" value="Unassembled WGS sequence"/>
</dbReference>
<dbReference type="InterPro" id="IPR010920">
    <property type="entry name" value="LSM_dom_sf"/>
</dbReference>
<accession>A0A4R3J6F4</accession>
<feature type="transmembrane region" description="Helical" evidence="7">
    <location>
        <begin position="174"/>
        <end position="196"/>
    </location>
</feature>
<evidence type="ECO:0000256" key="3">
    <source>
        <dbReference type="ARBA" id="ARBA00022475"/>
    </source>
</evidence>
<evidence type="ECO:0000259" key="9">
    <source>
        <dbReference type="Pfam" id="PF21082"/>
    </source>
</evidence>
<dbReference type="InterPro" id="IPR006685">
    <property type="entry name" value="MscS_channel_2nd"/>
</dbReference>
<evidence type="ECO:0000256" key="7">
    <source>
        <dbReference type="SAM" id="Phobius"/>
    </source>
</evidence>
<dbReference type="Pfam" id="PF21082">
    <property type="entry name" value="MS_channel_3rd"/>
    <property type="match status" value="1"/>
</dbReference>
<dbReference type="Pfam" id="PF00924">
    <property type="entry name" value="MS_channel_2nd"/>
    <property type="match status" value="1"/>
</dbReference>
<dbReference type="InterPro" id="IPR011014">
    <property type="entry name" value="MscS_channel_TM-2"/>
</dbReference>
<dbReference type="InterPro" id="IPR049278">
    <property type="entry name" value="MS_channel_C"/>
</dbReference>
<dbReference type="GO" id="GO:0008381">
    <property type="term" value="F:mechanosensitive monoatomic ion channel activity"/>
    <property type="evidence" value="ECO:0007669"/>
    <property type="project" value="UniProtKB-ARBA"/>
</dbReference>
<dbReference type="PANTHER" id="PTHR30347">
    <property type="entry name" value="POTASSIUM CHANNEL RELATED"/>
    <property type="match status" value="1"/>
</dbReference>
<feature type="transmembrane region" description="Helical" evidence="7">
    <location>
        <begin position="112"/>
        <end position="131"/>
    </location>
</feature>